<keyword evidence="2" id="KW-0812">Transmembrane</keyword>
<name>A0ABU2ZPC7_9ALTE</name>
<evidence type="ECO:0000313" key="3">
    <source>
        <dbReference type="EMBL" id="MDT0594480.1"/>
    </source>
</evidence>
<dbReference type="RefSeq" id="WP_311367951.1">
    <property type="nucleotide sequence ID" value="NZ_JAVRHX010000001.1"/>
</dbReference>
<evidence type="ECO:0000256" key="2">
    <source>
        <dbReference type="SAM" id="Phobius"/>
    </source>
</evidence>
<feature type="transmembrane region" description="Helical" evidence="2">
    <location>
        <begin position="75"/>
        <end position="94"/>
    </location>
</feature>
<feature type="region of interest" description="Disordered" evidence="1">
    <location>
        <begin position="298"/>
        <end position="333"/>
    </location>
</feature>
<feature type="transmembrane region" description="Helical" evidence="2">
    <location>
        <begin position="106"/>
        <end position="124"/>
    </location>
</feature>
<dbReference type="Proteomes" id="UP001253545">
    <property type="component" value="Unassembled WGS sequence"/>
</dbReference>
<keyword evidence="2" id="KW-1133">Transmembrane helix</keyword>
<gene>
    <name evidence="3" type="ORF">RM552_06455</name>
</gene>
<protein>
    <submittedName>
        <fullName evidence="3">Uncharacterized protein</fullName>
    </submittedName>
</protein>
<keyword evidence="2" id="KW-0472">Membrane</keyword>
<feature type="transmembrane region" description="Helical" evidence="2">
    <location>
        <begin position="152"/>
        <end position="181"/>
    </location>
</feature>
<proteinExistence type="predicted"/>
<comment type="caution">
    <text evidence="3">The sequence shown here is derived from an EMBL/GenBank/DDBJ whole genome shotgun (WGS) entry which is preliminary data.</text>
</comment>
<evidence type="ECO:0000313" key="4">
    <source>
        <dbReference type="Proteomes" id="UP001253545"/>
    </source>
</evidence>
<dbReference type="EMBL" id="JAVRHX010000001">
    <property type="protein sequence ID" value="MDT0594480.1"/>
    <property type="molecule type" value="Genomic_DNA"/>
</dbReference>
<sequence length="403" mass="45341">MVEAHKELTETTDNKQNLQDQESINVKTTLFGKVKQWRKGWGERWSRLHANQIIYVIALVLYFTVDGEKTEPNTLIWLIGLLAFFGMARELWAIFVKVWESMLGRLLLLVSYAAIANFTLALASQKVNMVIGADPSQLYHTQGLTTLLMLPLWLMIVSIVAVIFMFGLLQILKLVTGLFIFMRIIGKRAKPKEAFPKTFIIIRLVLLFPVTMTMTSAVGWYGDQLNLADNSGLSFNVTPKNIAGKQLAKAGIAGIEESLKDETITEKEREDLLQLKEDLQSGIDDNFIEFMPDEEEAVQNSEVEDSRVATVSESANDAPADTQEPTETSGTEVTEVPETQELHFLDQLIASFVYNFEAFQFSHCDKTPTERVVYISESEILAVIEDSTTATGYRFSTRTCVVK</sequence>
<reference evidence="3 4" key="1">
    <citation type="submission" date="2023-09" db="EMBL/GenBank/DDBJ databases">
        <authorList>
            <person name="Rey-Velasco X."/>
        </authorList>
    </citation>
    <scope>NUCLEOTIDE SEQUENCE [LARGE SCALE GENOMIC DNA]</scope>
    <source>
        <strain evidence="3 4">P117</strain>
    </source>
</reference>
<accession>A0ABU2ZPC7</accession>
<feature type="transmembrane region" description="Helical" evidence="2">
    <location>
        <begin position="45"/>
        <end position="63"/>
    </location>
</feature>
<organism evidence="3 4">
    <name type="scientific">Glaciecola petra</name>
    <dbReference type="NCBI Taxonomy" id="3075602"/>
    <lineage>
        <taxon>Bacteria</taxon>
        <taxon>Pseudomonadati</taxon>
        <taxon>Pseudomonadota</taxon>
        <taxon>Gammaproteobacteria</taxon>
        <taxon>Alteromonadales</taxon>
        <taxon>Alteromonadaceae</taxon>
        <taxon>Glaciecola</taxon>
    </lineage>
</organism>
<feature type="transmembrane region" description="Helical" evidence="2">
    <location>
        <begin position="201"/>
        <end position="221"/>
    </location>
</feature>
<evidence type="ECO:0000256" key="1">
    <source>
        <dbReference type="SAM" id="MobiDB-lite"/>
    </source>
</evidence>
<keyword evidence="4" id="KW-1185">Reference proteome</keyword>
<feature type="compositionally biased region" description="Polar residues" evidence="1">
    <location>
        <begin position="323"/>
        <end position="332"/>
    </location>
</feature>